<dbReference type="RefSeq" id="WP_139203169.1">
    <property type="nucleotide sequence ID" value="NZ_AP025284.1"/>
</dbReference>
<name>A0A1H9GQG6_9GAMM</name>
<dbReference type="Pfam" id="PF14280">
    <property type="entry name" value="DUF4365"/>
    <property type="match status" value="1"/>
</dbReference>
<proteinExistence type="predicted"/>
<dbReference type="InterPro" id="IPR025375">
    <property type="entry name" value="DUF4365"/>
</dbReference>
<sequence length="352" mass="39798">MSKRIFAQKIGAQGHKWLSSHIEEHPHWLSREVGEDYGIDLELELDEEDLRGDLLKVQVKTVKKAKTRNGCVKFQIDRKYLQYASTCRYPVLLILVCLNTKQAWYIWLQQWLLVQRSQKDPLSTNQKSWTEWVSINKTVEIGLSSELKSIAKWEGEVQLVLALLDTMRCASAIGKLDVVRAVGEIVNASAPYAGEAGLNALITQALKLGNRMKGTHEGNMIAQQIYGIIRHAGLIISKEIVINLVMRGDSYSRVGLDALGILYDEYFNHARSLQLPTVFKDLEPRVSYYCALREASPKKSLIMQPPEGFRYAGLKYLPPDDPLNKFANRGPSAILDYLVPENYEPNKANSHG</sequence>
<organism evidence="2 3">
    <name type="scientific">Amphritea atlantica</name>
    <dbReference type="NCBI Taxonomy" id="355243"/>
    <lineage>
        <taxon>Bacteria</taxon>
        <taxon>Pseudomonadati</taxon>
        <taxon>Pseudomonadota</taxon>
        <taxon>Gammaproteobacteria</taxon>
        <taxon>Oceanospirillales</taxon>
        <taxon>Oceanospirillaceae</taxon>
        <taxon>Amphritea</taxon>
    </lineage>
</organism>
<evidence type="ECO:0000259" key="1">
    <source>
        <dbReference type="Pfam" id="PF14280"/>
    </source>
</evidence>
<dbReference type="STRING" id="355243.SAMN03080615_01826"/>
<reference evidence="3" key="1">
    <citation type="submission" date="2016-10" db="EMBL/GenBank/DDBJ databases">
        <authorList>
            <person name="Varghese N."/>
            <person name="Submissions S."/>
        </authorList>
    </citation>
    <scope>NUCLEOTIDE SEQUENCE [LARGE SCALE GENOMIC DNA]</scope>
    <source>
        <strain evidence="3">DSM 18887</strain>
    </source>
</reference>
<dbReference type="AlphaFoldDB" id="A0A1H9GQG6"/>
<evidence type="ECO:0000313" key="2">
    <source>
        <dbReference type="EMBL" id="SEQ52283.1"/>
    </source>
</evidence>
<dbReference type="OrthoDB" id="4951670at2"/>
<evidence type="ECO:0000313" key="3">
    <source>
        <dbReference type="Proteomes" id="UP000198749"/>
    </source>
</evidence>
<accession>A0A1H9GQG6</accession>
<gene>
    <name evidence="2" type="ORF">SAMN03080615_01826</name>
</gene>
<protein>
    <recommendedName>
        <fullName evidence="1">DUF4365 domain-containing protein</fullName>
    </recommendedName>
</protein>
<dbReference type="EMBL" id="FOGB01000004">
    <property type="protein sequence ID" value="SEQ52283.1"/>
    <property type="molecule type" value="Genomic_DNA"/>
</dbReference>
<dbReference type="Proteomes" id="UP000198749">
    <property type="component" value="Unassembled WGS sequence"/>
</dbReference>
<feature type="domain" description="DUF4365" evidence="1">
    <location>
        <begin position="18"/>
        <end position="129"/>
    </location>
</feature>
<keyword evidence="3" id="KW-1185">Reference proteome</keyword>